<proteinExistence type="predicted"/>
<sequence length="142" mass="15534">MRKTCRSTNEASIWCPSGGVEEEEHGGGGGEHRWQWIGEKETAEAATAAAIAGQGGDSSRSGMPREGVARLCAWAPSRSLTEETTKTVFFLEVIDITDFRWSFAKMNPANKIRKLEVCLSKLKLKPQLSFYDGNISGANQPL</sequence>
<evidence type="ECO:0000313" key="3">
    <source>
        <dbReference type="Proteomes" id="UP000823388"/>
    </source>
</evidence>
<reference evidence="2" key="1">
    <citation type="submission" date="2020-05" db="EMBL/GenBank/DDBJ databases">
        <title>WGS assembly of Panicum virgatum.</title>
        <authorList>
            <person name="Lovell J.T."/>
            <person name="Jenkins J."/>
            <person name="Shu S."/>
            <person name="Juenger T.E."/>
            <person name="Schmutz J."/>
        </authorList>
    </citation>
    <scope>NUCLEOTIDE SEQUENCE</scope>
    <source>
        <strain evidence="2">AP13</strain>
    </source>
</reference>
<feature type="region of interest" description="Disordered" evidence="1">
    <location>
        <begin position="45"/>
        <end position="64"/>
    </location>
</feature>
<organism evidence="2 3">
    <name type="scientific">Panicum virgatum</name>
    <name type="common">Blackwell switchgrass</name>
    <dbReference type="NCBI Taxonomy" id="38727"/>
    <lineage>
        <taxon>Eukaryota</taxon>
        <taxon>Viridiplantae</taxon>
        <taxon>Streptophyta</taxon>
        <taxon>Embryophyta</taxon>
        <taxon>Tracheophyta</taxon>
        <taxon>Spermatophyta</taxon>
        <taxon>Magnoliopsida</taxon>
        <taxon>Liliopsida</taxon>
        <taxon>Poales</taxon>
        <taxon>Poaceae</taxon>
        <taxon>PACMAD clade</taxon>
        <taxon>Panicoideae</taxon>
        <taxon>Panicodae</taxon>
        <taxon>Paniceae</taxon>
        <taxon>Panicinae</taxon>
        <taxon>Panicum</taxon>
        <taxon>Panicum sect. Hiantes</taxon>
    </lineage>
</organism>
<dbReference type="AlphaFoldDB" id="A0A8T0P0G7"/>
<gene>
    <name evidence="2" type="ORF">PVAP13_8NG138060</name>
</gene>
<name>A0A8T0P0G7_PANVG</name>
<evidence type="ECO:0000256" key="1">
    <source>
        <dbReference type="SAM" id="MobiDB-lite"/>
    </source>
</evidence>
<protein>
    <submittedName>
        <fullName evidence="2">Uncharacterized protein</fullName>
    </submittedName>
</protein>
<dbReference type="Proteomes" id="UP000823388">
    <property type="component" value="Chromosome 8N"/>
</dbReference>
<accession>A0A8T0P0G7</accession>
<keyword evidence="3" id="KW-1185">Reference proteome</keyword>
<evidence type="ECO:0000313" key="2">
    <source>
        <dbReference type="EMBL" id="KAG2555467.1"/>
    </source>
</evidence>
<dbReference type="EMBL" id="CM029052">
    <property type="protein sequence ID" value="KAG2555467.1"/>
    <property type="molecule type" value="Genomic_DNA"/>
</dbReference>
<comment type="caution">
    <text evidence="2">The sequence shown here is derived from an EMBL/GenBank/DDBJ whole genome shotgun (WGS) entry which is preliminary data.</text>
</comment>